<dbReference type="FunFam" id="3.40.109.10:FF:000001">
    <property type="entry name" value="Nitroreductase family"/>
    <property type="match status" value="1"/>
</dbReference>
<gene>
    <name evidence="8" type="ORF">TWF481_009873</name>
</gene>
<dbReference type="GO" id="GO:0016491">
    <property type="term" value="F:oxidoreductase activity"/>
    <property type="evidence" value="ECO:0007669"/>
    <property type="project" value="UniProtKB-KW"/>
</dbReference>
<evidence type="ECO:0000256" key="3">
    <source>
        <dbReference type="ARBA" id="ARBA00007118"/>
    </source>
</evidence>
<dbReference type="Gene3D" id="3.40.109.10">
    <property type="entry name" value="NADH Oxidase"/>
    <property type="match status" value="1"/>
</dbReference>
<name>A0AAV9W731_9PEZI</name>
<evidence type="ECO:0000259" key="7">
    <source>
        <dbReference type="Pfam" id="PF00881"/>
    </source>
</evidence>
<keyword evidence="9" id="KW-1185">Reference proteome</keyword>
<dbReference type="Pfam" id="PF00881">
    <property type="entry name" value="Nitroreductase"/>
    <property type="match status" value="1"/>
</dbReference>
<dbReference type="PANTHER" id="PTHR43035:SF1">
    <property type="entry name" value="FATTY ACID REPRESSION MUTANT PROTEIN 2-RELATED"/>
    <property type="match status" value="1"/>
</dbReference>
<keyword evidence="4" id="KW-0963">Cytoplasm</keyword>
<comment type="similarity">
    <text evidence="3">Belongs to the nitroreductase family.</text>
</comment>
<evidence type="ECO:0000313" key="9">
    <source>
        <dbReference type="Proteomes" id="UP001370758"/>
    </source>
</evidence>
<organism evidence="8 9">
    <name type="scientific">Arthrobotrys musiformis</name>
    <dbReference type="NCBI Taxonomy" id="47236"/>
    <lineage>
        <taxon>Eukaryota</taxon>
        <taxon>Fungi</taxon>
        <taxon>Dikarya</taxon>
        <taxon>Ascomycota</taxon>
        <taxon>Pezizomycotina</taxon>
        <taxon>Orbiliomycetes</taxon>
        <taxon>Orbiliales</taxon>
        <taxon>Orbiliaceae</taxon>
        <taxon>Arthrobotrys</taxon>
    </lineage>
</organism>
<sequence length="255" mass="28723">MFRGLYKNIARPAVLSKSFNTSITHQIPKSLPIATALLPTTQTKHLATVNMADTKSFLQAIKDRRTYYDLKAESPIPDSRIEEIVKTAITTLPSSFNSQSARLVLLYGDHHKKLWDITKDALFAIIPEEQREATGGRIAGFKNAYATILFFEDPAPIKELQGAFAPYADKFPQWSEHTSAIHQFALWTALEAEGFGANLQHYNPLIDDKVKEEWGVDKDYKLIAQLVFGTPNSPPGDRPKIVTFKPLEETFKVFK</sequence>
<comment type="caution">
    <text evidence="8">The sequence shown here is derived from an EMBL/GenBank/DDBJ whole genome shotgun (WGS) entry which is preliminary data.</text>
</comment>
<evidence type="ECO:0000256" key="1">
    <source>
        <dbReference type="ARBA" id="ARBA00004123"/>
    </source>
</evidence>
<dbReference type="GO" id="GO:0005634">
    <property type="term" value="C:nucleus"/>
    <property type="evidence" value="ECO:0007669"/>
    <property type="project" value="UniProtKB-SubCell"/>
</dbReference>
<evidence type="ECO:0000256" key="5">
    <source>
        <dbReference type="ARBA" id="ARBA00023002"/>
    </source>
</evidence>
<dbReference type="AlphaFoldDB" id="A0AAV9W731"/>
<proteinExistence type="inferred from homology"/>
<evidence type="ECO:0000256" key="6">
    <source>
        <dbReference type="ARBA" id="ARBA00023242"/>
    </source>
</evidence>
<dbReference type="InterPro" id="IPR000415">
    <property type="entry name" value="Nitroreductase-like"/>
</dbReference>
<dbReference type="Proteomes" id="UP001370758">
    <property type="component" value="Unassembled WGS sequence"/>
</dbReference>
<dbReference type="CDD" id="cd02140">
    <property type="entry name" value="Frm2-like"/>
    <property type="match status" value="1"/>
</dbReference>
<comment type="subcellular location">
    <subcellularLocation>
        <location evidence="2">Cytoplasm</location>
    </subcellularLocation>
    <subcellularLocation>
        <location evidence="1">Nucleus</location>
    </subcellularLocation>
</comment>
<keyword evidence="6" id="KW-0539">Nucleus</keyword>
<dbReference type="PANTHER" id="PTHR43035">
    <property type="entry name" value="FATTY ACID REPRESSION MUTANT PROTEIN 2-RELATED"/>
    <property type="match status" value="1"/>
</dbReference>
<accession>A0AAV9W731</accession>
<dbReference type="InterPro" id="IPR029479">
    <property type="entry name" value="Nitroreductase"/>
</dbReference>
<evidence type="ECO:0000256" key="4">
    <source>
        <dbReference type="ARBA" id="ARBA00022490"/>
    </source>
</evidence>
<evidence type="ECO:0000313" key="8">
    <source>
        <dbReference type="EMBL" id="KAK6502060.1"/>
    </source>
</evidence>
<protein>
    <recommendedName>
        <fullName evidence="7">Nitroreductase domain-containing protein</fullName>
    </recommendedName>
</protein>
<keyword evidence="5" id="KW-0560">Oxidoreductase</keyword>
<evidence type="ECO:0000256" key="2">
    <source>
        <dbReference type="ARBA" id="ARBA00004496"/>
    </source>
</evidence>
<dbReference type="GO" id="GO:0005737">
    <property type="term" value="C:cytoplasm"/>
    <property type="evidence" value="ECO:0007669"/>
    <property type="project" value="UniProtKB-SubCell"/>
</dbReference>
<dbReference type="InterPro" id="IPR033877">
    <property type="entry name" value="Frm2/Hbn1"/>
</dbReference>
<feature type="domain" description="Nitroreductase" evidence="7">
    <location>
        <begin position="61"/>
        <end position="229"/>
    </location>
</feature>
<dbReference type="EMBL" id="JAVHJL010000006">
    <property type="protein sequence ID" value="KAK6502060.1"/>
    <property type="molecule type" value="Genomic_DNA"/>
</dbReference>
<dbReference type="GO" id="GO:0034599">
    <property type="term" value="P:cellular response to oxidative stress"/>
    <property type="evidence" value="ECO:0007669"/>
    <property type="project" value="InterPro"/>
</dbReference>
<dbReference type="SUPFAM" id="SSF55469">
    <property type="entry name" value="FMN-dependent nitroreductase-like"/>
    <property type="match status" value="1"/>
</dbReference>
<reference evidence="8 9" key="1">
    <citation type="submission" date="2023-08" db="EMBL/GenBank/DDBJ databases">
        <authorList>
            <person name="Palmer J.M."/>
        </authorList>
    </citation>
    <scope>NUCLEOTIDE SEQUENCE [LARGE SCALE GENOMIC DNA]</scope>
    <source>
        <strain evidence="8 9">TWF481</strain>
    </source>
</reference>